<organism evidence="1 2">
    <name type="scientific">Trichonephila clavata</name>
    <name type="common">Joro spider</name>
    <name type="synonym">Nephila clavata</name>
    <dbReference type="NCBI Taxonomy" id="2740835"/>
    <lineage>
        <taxon>Eukaryota</taxon>
        <taxon>Metazoa</taxon>
        <taxon>Ecdysozoa</taxon>
        <taxon>Arthropoda</taxon>
        <taxon>Chelicerata</taxon>
        <taxon>Arachnida</taxon>
        <taxon>Araneae</taxon>
        <taxon>Araneomorphae</taxon>
        <taxon>Entelegynae</taxon>
        <taxon>Araneoidea</taxon>
        <taxon>Nephilidae</taxon>
        <taxon>Trichonephila</taxon>
    </lineage>
</organism>
<name>A0A8X6H4P5_TRICU</name>
<accession>A0A8X6H4P5</accession>
<evidence type="ECO:0000313" key="2">
    <source>
        <dbReference type="Proteomes" id="UP000887116"/>
    </source>
</evidence>
<evidence type="ECO:0000313" key="1">
    <source>
        <dbReference type="EMBL" id="GFQ96163.1"/>
    </source>
</evidence>
<dbReference type="OrthoDB" id="10332589at2759"/>
<protein>
    <submittedName>
        <fullName evidence="1">Uncharacterized protein</fullName>
    </submittedName>
</protein>
<comment type="caution">
    <text evidence="1">The sequence shown here is derived from an EMBL/GenBank/DDBJ whole genome shotgun (WGS) entry which is preliminary data.</text>
</comment>
<keyword evidence="2" id="KW-1185">Reference proteome</keyword>
<dbReference type="EMBL" id="BMAO01024564">
    <property type="protein sequence ID" value="GFQ96163.1"/>
    <property type="molecule type" value="Genomic_DNA"/>
</dbReference>
<reference evidence="1" key="1">
    <citation type="submission" date="2020-07" db="EMBL/GenBank/DDBJ databases">
        <title>Multicomponent nature underlies the extraordinary mechanical properties of spider dragline silk.</title>
        <authorList>
            <person name="Kono N."/>
            <person name="Nakamura H."/>
            <person name="Mori M."/>
            <person name="Yoshida Y."/>
            <person name="Ohtoshi R."/>
            <person name="Malay A.D."/>
            <person name="Moran D.A.P."/>
            <person name="Tomita M."/>
            <person name="Numata K."/>
            <person name="Arakawa K."/>
        </authorList>
    </citation>
    <scope>NUCLEOTIDE SEQUENCE</scope>
</reference>
<proteinExistence type="predicted"/>
<gene>
    <name evidence="1" type="ORF">TNCT_579401</name>
</gene>
<dbReference type="AlphaFoldDB" id="A0A8X6H4P5"/>
<dbReference type="Proteomes" id="UP000887116">
    <property type="component" value="Unassembled WGS sequence"/>
</dbReference>
<sequence length="84" mass="9410">MLTLKNATKSVFIYEHSFHSSATPSVHQLVDVTIFESQESKQAIDIYDGSPLSRSEMPINRWWNVSILDNQLGGASSSEAPEER</sequence>